<evidence type="ECO:0000313" key="3">
    <source>
        <dbReference type="Proteomes" id="UP000231382"/>
    </source>
</evidence>
<sequence length="101" mass="11172">MKTKSHKFNLSLLARAKAGKIVFSAAVMAGIFVVNAGTVFASDITPANVEYLVNSERTYYGLPPLKVDPKLNSAAALKTKDMINRNYFEHFAFGLTPWDFI</sequence>
<feature type="non-terminal residue" evidence="2">
    <location>
        <position position="101"/>
    </location>
</feature>
<reference evidence="3" key="1">
    <citation type="submission" date="2017-09" db="EMBL/GenBank/DDBJ databases">
        <title>Depth-based differentiation of microbial function through sediment-hosted aquifers and enrichment of novel symbionts in the deep terrestrial subsurface.</title>
        <authorList>
            <person name="Probst A.J."/>
            <person name="Ladd B."/>
            <person name="Jarett J.K."/>
            <person name="Geller-Mcgrath D.E."/>
            <person name="Sieber C.M.K."/>
            <person name="Emerson J.B."/>
            <person name="Anantharaman K."/>
            <person name="Thomas B.C."/>
            <person name="Malmstrom R."/>
            <person name="Stieglmeier M."/>
            <person name="Klingl A."/>
            <person name="Woyke T."/>
            <person name="Ryan C.M."/>
            <person name="Banfield J.F."/>
        </authorList>
    </citation>
    <scope>NUCLEOTIDE SEQUENCE [LARGE SCALE GENOMIC DNA]</scope>
</reference>
<protein>
    <recommendedName>
        <fullName evidence="1">SCP domain-containing protein</fullName>
    </recommendedName>
</protein>
<name>A0A2H0W7S2_9BACT</name>
<evidence type="ECO:0000259" key="1">
    <source>
        <dbReference type="Pfam" id="PF00188"/>
    </source>
</evidence>
<accession>A0A2H0W7S2</accession>
<dbReference type="AlphaFoldDB" id="A0A2H0W7S2"/>
<dbReference type="InterPro" id="IPR035940">
    <property type="entry name" value="CAP_sf"/>
</dbReference>
<feature type="domain" description="SCP" evidence="1">
    <location>
        <begin position="52"/>
        <end position="91"/>
    </location>
</feature>
<gene>
    <name evidence="2" type="ORF">COT78_04040</name>
</gene>
<dbReference type="EMBL" id="PEZW01000027">
    <property type="protein sequence ID" value="PIS07378.1"/>
    <property type="molecule type" value="Genomic_DNA"/>
</dbReference>
<comment type="caution">
    <text evidence="2">The sequence shown here is derived from an EMBL/GenBank/DDBJ whole genome shotgun (WGS) entry which is preliminary data.</text>
</comment>
<evidence type="ECO:0000313" key="2">
    <source>
        <dbReference type="EMBL" id="PIS07378.1"/>
    </source>
</evidence>
<dbReference type="Proteomes" id="UP000231382">
    <property type="component" value="Unassembled WGS sequence"/>
</dbReference>
<dbReference type="Gene3D" id="3.40.33.10">
    <property type="entry name" value="CAP"/>
    <property type="match status" value="1"/>
</dbReference>
<organism evidence="2 3">
    <name type="scientific">Candidatus Berkelbacteria bacterium CG10_big_fil_rev_8_21_14_0_10_43_13</name>
    <dbReference type="NCBI Taxonomy" id="1974514"/>
    <lineage>
        <taxon>Bacteria</taxon>
        <taxon>Candidatus Berkelbacteria</taxon>
    </lineage>
</organism>
<dbReference type="Pfam" id="PF00188">
    <property type="entry name" value="CAP"/>
    <property type="match status" value="1"/>
</dbReference>
<dbReference type="InterPro" id="IPR014044">
    <property type="entry name" value="CAP_dom"/>
</dbReference>
<dbReference type="SUPFAM" id="SSF55797">
    <property type="entry name" value="PR-1-like"/>
    <property type="match status" value="1"/>
</dbReference>
<proteinExistence type="predicted"/>